<evidence type="ECO:0000313" key="3">
    <source>
        <dbReference type="Proteomes" id="UP001597267"/>
    </source>
</evidence>
<evidence type="ECO:0000259" key="1">
    <source>
        <dbReference type="Pfam" id="PF18232"/>
    </source>
</evidence>
<reference evidence="3" key="1">
    <citation type="journal article" date="2019" name="Int. J. Syst. Evol. Microbiol.">
        <title>The Global Catalogue of Microorganisms (GCM) 10K type strain sequencing project: providing services to taxonomists for standard genome sequencing and annotation.</title>
        <authorList>
            <consortium name="The Broad Institute Genomics Platform"/>
            <consortium name="The Broad Institute Genome Sequencing Center for Infectious Disease"/>
            <person name="Wu L."/>
            <person name="Ma J."/>
        </authorList>
    </citation>
    <scope>NUCLEOTIDE SEQUENCE [LARGE SCALE GENOMIC DNA]</scope>
    <source>
        <strain evidence="3">CCM 8896</strain>
    </source>
</reference>
<proteinExistence type="predicted"/>
<dbReference type="RefSeq" id="WP_125715151.1">
    <property type="nucleotide sequence ID" value="NZ_JBHTOP010000022.1"/>
</dbReference>
<organism evidence="2 3">
    <name type="scientific">Agrilactobacillus yilanensis</name>
    <dbReference type="NCBI Taxonomy" id="2485997"/>
    <lineage>
        <taxon>Bacteria</taxon>
        <taxon>Bacillati</taxon>
        <taxon>Bacillota</taxon>
        <taxon>Bacilli</taxon>
        <taxon>Lactobacillales</taxon>
        <taxon>Lactobacillaceae</taxon>
        <taxon>Agrilactobacillus</taxon>
    </lineage>
</organism>
<keyword evidence="3" id="KW-1185">Reference proteome</keyword>
<name>A0ABW4J6L1_9LACO</name>
<accession>A0ABW4J6L1</accession>
<evidence type="ECO:0000313" key="2">
    <source>
        <dbReference type="EMBL" id="MFD1672001.1"/>
    </source>
</evidence>
<dbReference type="Pfam" id="PF18232">
    <property type="entry name" value="Chalcone_N"/>
    <property type="match status" value="1"/>
</dbReference>
<comment type="caution">
    <text evidence="2">The sequence shown here is derived from an EMBL/GenBank/DDBJ whole genome shotgun (WGS) entry which is preliminary data.</text>
</comment>
<sequence length="279" mass="32407">MSFEFRPMRSVIYVDVIKEKYRPKLLHWLYGHHIQDSISKFGPYVTKYAFYNAFPVPPEGERFGTRRMQMTEHYWLINEMTPEMKNNAITEYMPKDVLRWQGNIPDTDAAAAGNVDGDTGRSAGGANGCQPFVFAHVPINWEEDYKGDGRMVADGPNYRWQFVIKYPENLTEAAGEAWFHDEVVPYFKGRPEVHRFMSSRIMQDVVGCEFERLVEMWFDSEDEWYTAAVAGTTALKKPSWAQQNQFPFLTPQFNIVGMFLPDIPTSDNLAQYRGYITMR</sequence>
<protein>
    <recommendedName>
        <fullName evidence="1">Chalcone isomerase N-terminal domain-containing protein</fullName>
    </recommendedName>
</protein>
<dbReference type="Proteomes" id="UP001597267">
    <property type="component" value="Unassembled WGS sequence"/>
</dbReference>
<gene>
    <name evidence="2" type="ORF">ACFQ5M_07835</name>
</gene>
<dbReference type="EMBL" id="JBHTOP010000022">
    <property type="protein sequence ID" value="MFD1672001.1"/>
    <property type="molecule type" value="Genomic_DNA"/>
</dbReference>
<dbReference type="InterPro" id="IPR040518">
    <property type="entry name" value="Chalcone_N"/>
</dbReference>
<feature type="domain" description="Chalcone isomerase N-terminal" evidence="1">
    <location>
        <begin position="5"/>
        <end position="106"/>
    </location>
</feature>